<accession>A0ABT6SR47</accession>
<evidence type="ECO:0000313" key="2">
    <source>
        <dbReference type="Proteomes" id="UP001237105"/>
    </source>
</evidence>
<name>A0ABT6SR47_9ACTN</name>
<sequence>MSFAPKAKAIWWSLSQQLPATEAGAFDACCRFPRRLNSNAGLLVALQLEGMWAAEATHGASMLQVYRDFSVRFPGWIRGWRRRQSSLCTL</sequence>
<keyword evidence="2" id="KW-1185">Reference proteome</keyword>
<gene>
    <name evidence="1" type="ORF">QIT00_03275</name>
</gene>
<dbReference type="RefSeq" id="WP_282533522.1">
    <property type="nucleotide sequence ID" value="NZ_JASCIS010000003.1"/>
</dbReference>
<proteinExistence type="predicted"/>
<organism evidence="1 2">
    <name type="scientific">Streptomyces luteolus</name>
    <dbReference type="NCBI Taxonomy" id="3043615"/>
    <lineage>
        <taxon>Bacteria</taxon>
        <taxon>Bacillati</taxon>
        <taxon>Actinomycetota</taxon>
        <taxon>Actinomycetes</taxon>
        <taxon>Kitasatosporales</taxon>
        <taxon>Streptomycetaceae</taxon>
        <taxon>Streptomyces</taxon>
    </lineage>
</organism>
<dbReference type="Proteomes" id="UP001237105">
    <property type="component" value="Unassembled WGS sequence"/>
</dbReference>
<comment type="caution">
    <text evidence="1">The sequence shown here is derived from an EMBL/GenBank/DDBJ whole genome shotgun (WGS) entry which is preliminary data.</text>
</comment>
<dbReference type="EMBL" id="JASCIS010000003">
    <property type="protein sequence ID" value="MDI3417593.1"/>
    <property type="molecule type" value="Genomic_DNA"/>
</dbReference>
<protein>
    <submittedName>
        <fullName evidence="1">Uncharacterized protein</fullName>
    </submittedName>
</protein>
<evidence type="ECO:0000313" key="1">
    <source>
        <dbReference type="EMBL" id="MDI3417593.1"/>
    </source>
</evidence>
<reference evidence="1 2" key="1">
    <citation type="submission" date="2023-05" db="EMBL/GenBank/DDBJ databases">
        <title>Draft genome sequence of Streptomyces sp. B-S-A12 isolated from a cave soil in Thailand.</title>
        <authorList>
            <person name="Chamroensaksri N."/>
            <person name="Muangham S."/>
        </authorList>
    </citation>
    <scope>NUCLEOTIDE SEQUENCE [LARGE SCALE GENOMIC DNA]</scope>
    <source>
        <strain evidence="1 2">B-S-A12</strain>
    </source>
</reference>